<keyword evidence="2" id="KW-1185">Reference proteome</keyword>
<organism evidence="1 2">
    <name type="scientific">Naegleria fowleri</name>
    <name type="common">Brain eating amoeba</name>
    <dbReference type="NCBI Taxonomy" id="5763"/>
    <lineage>
        <taxon>Eukaryota</taxon>
        <taxon>Discoba</taxon>
        <taxon>Heterolobosea</taxon>
        <taxon>Tetramitia</taxon>
        <taxon>Eutetramitia</taxon>
        <taxon>Vahlkampfiidae</taxon>
        <taxon>Naegleria</taxon>
    </lineage>
</organism>
<comment type="caution">
    <text evidence="1">The sequence shown here is derived from an EMBL/GenBank/DDBJ whole genome shotgun (WGS) entry which is preliminary data.</text>
</comment>
<gene>
    <name evidence="1" type="ORF">FDP41_003426</name>
</gene>
<dbReference type="PROSITE" id="PS51808">
    <property type="entry name" value="CHCH"/>
    <property type="match status" value="1"/>
</dbReference>
<sequence length="66" mass="7705">MGNSAVTREKQSDDPCHKLACKIQTCLTNNNFNQNKCDEEMKAYNDCVKKFAEKKKQEQLQSQYEK</sequence>
<dbReference type="Pfam" id="PF08991">
    <property type="entry name" value="CMC4"/>
    <property type="match status" value="1"/>
</dbReference>
<reference evidence="1 2" key="1">
    <citation type="journal article" date="2019" name="Sci. Rep.">
        <title>Nanopore sequencing improves the draft genome of the human pathogenic amoeba Naegleria fowleri.</title>
        <authorList>
            <person name="Liechti N."/>
            <person name="Schurch N."/>
            <person name="Bruggmann R."/>
            <person name="Wittwer M."/>
        </authorList>
    </citation>
    <scope>NUCLEOTIDE SEQUENCE [LARGE SCALE GENOMIC DNA]</scope>
    <source>
        <strain evidence="1 2">ATCC 30894</strain>
    </source>
</reference>
<dbReference type="RefSeq" id="XP_044562147.1">
    <property type="nucleotide sequence ID" value="XM_044706729.1"/>
</dbReference>
<dbReference type="SUPFAM" id="SSF47072">
    <property type="entry name" value="Cysteine alpha-hairpin motif"/>
    <property type="match status" value="1"/>
</dbReference>
<dbReference type="GeneID" id="68110644"/>
<evidence type="ECO:0000313" key="1">
    <source>
        <dbReference type="EMBL" id="KAF0977434.1"/>
    </source>
</evidence>
<dbReference type="AlphaFoldDB" id="A0A6A5BT84"/>
<accession>A0A6A5BT84</accession>
<dbReference type="InterPro" id="IPR027179">
    <property type="entry name" value="CMC4"/>
</dbReference>
<dbReference type="Proteomes" id="UP000444721">
    <property type="component" value="Unassembled WGS sequence"/>
</dbReference>
<dbReference type="OrthoDB" id="13601at2759"/>
<protein>
    <recommendedName>
        <fullName evidence="3">CHCH domain-containing protein</fullName>
    </recommendedName>
</protein>
<evidence type="ECO:0008006" key="3">
    <source>
        <dbReference type="Google" id="ProtNLM"/>
    </source>
</evidence>
<evidence type="ECO:0000313" key="2">
    <source>
        <dbReference type="Proteomes" id="UP000444721"/>
    </source>
</evidence>
<name>A0A6A5BT84_NAEFO</name>
<dbReference type="Gene3D" id="1.10.287.1130">
    <property type="entry name" value="CytochromE C oxidase copper chaperone"/>
    <property type="match status" value="1"/>
</dbReference>
<dbReference type="VEuPathDB" id="AmoebaDB:FDP41_003426"/>
<proteinExistence type="predicted"/>
<dbReference type="InterPro" id="IPR009069">
    <property type="entry name" value="Cys_alpha_HP_mot_SF"/>
</dbReference>
<dbReference type="EMBL" id="VFQX01000034">
    <property type="protein sequence ID" value="KAF0977434.1"/>
    <property type="molecule type" value="Genomic_DNA"/>
</dbReference>